<dbReference type="EC" id="2.7.7.41" evidence="6 18"/>
<proteinExistence type="inferred from homology"/>
<sequence>MKTRAITGFFFIIVLVCATIFNQYVFAAFFSLVGVFAAREFFVITTTPETKPLKTVGILIALGLGLLVSGYFLGLSPLAYLAAIVPLFALLFISSLYLKREKPFHDIAYTILGICYGTIPFLFFVGLGFLDGSFNFAVPMGFLIMLWANDTGAYLAGRAFGRTKLFERISPNKTWEGFIGGILLAVAISLSLQYFYGTLSRLEWVCIAVIIGAFGTLGDLVESMLKRSLGIKDSGNILPGHGGFLDRFDGLLMAAPLVYIFLMLI</sequence>
<keyword evidence="15 19" id="KW-0472">Membrane</keyword>
<protein>
    <recommendedName>
        <fullName evidence="7 18">Phosphatidate cytidylyltransferase</fullName>
        <ecNumber evidence="6 18">2.7.7.41</ecNumber>
    </recommendedName>
</protein>
<evidence type="ECO:0000256" key="11">
    <source>
        <dbReference type="ARBA" id="ARBA00022692"/>
    </source>
</evidence>
<keyword evidence="13 19" id="KW-1133">Transmembrane helix</keyword>
<dbReference type="OrthoDB" id="9799199at2"/>
<dbReference type="GO" id="GO:0004605">
    <property type="term" value="F:phosphatidate cytidylyltransferase activity"/>
    <property type="evidence" value="ECO:0007669"/>
    <property type="project" value="UniProtKB-EC"/>
</dbReference>
<name>A0A1H5ZQA9_9SPHI</name>
<evidence type="ECO:0000256" key="2">
    <source>
        <dbReference type="ARBA" id="ARBA00004651"/>
    </source>
</evidence>
<dbReference type="Pfam" id="PF01148">
    <property type="entry name" value="CTP_transf_1"/>
    <property type="match status" value="1"/>
</dbReference>
<dbReference type="UniPathway" id="UPA00557">
    <property type="reaction ID" value="UER00614"/>
</dbReference>
<evidence type="ECO:0000256" key="14">
    <source>
        <dbReference type="ARBA" id="ARBA00023098"/>
    </source>
</evidence>
<evidence type="ECO:0000256" key="12">
    <source>
        <dbReference type="ARBA" id="ARBA00022695"/>
    </source>
</evidence>
<keyword evidence="14" id="KW-0443">Lipid metabolism</keyword>
<dbReference type="PANTHER" id="PTHR46382">
    <property type="entry name" value="PHOSPHATIDATE CYTIDYLYLTRANSFERASE"/>
    <property type="match status" value="1"/>
</dbReference>
<dbReference type="PANTHER" id="PTHR46382:SF1">
    <property type="entry name" value="PHOSPHATIDATE CYTIDYLYLTRANSFERASE"/>
    <property type="match status" value="1"/>
</dbReference>
<evidence type="ECO:0000256" key="5">
    <source>
        <dbReference type="ARBA" id="ARBA00010185"/>
    </source>
</evidence>
<evidence type="ECO:0000256" key="6">
    <source>
        <dbReference type="ARBA" id="ARBA00012487"/>
    </source>
</evidence>
<reference evidence="21" key="1">
    <citation type="submission" date="2016-10" db="EMBL/GenBank/DDBJ databases">
        <authorList>
            <person name="Varghese N."/>
            <person name="Submissions S."/>
        </authorList>
    </citation>
    <scope>NUCLEOTIDE SEQUENCE [LARGE SCALE GENOMIC DNA]</scope>
    <source>
        <strain evidence="21">DSM 22361</strain>
    </source>
</reference>
<comment type="pathway">
    <text evidence="3 18">Phospholipid metabolism; CDP-diacylglycerol biosynthesis; CDP-diacylglycerol from sn-glycerol 3-phosphate: step 3/3.</text>
</comment>
<evidence type="ECO:0000256" key="15">
    <source>
        <dbReference type="ARBA" id="ARBA00023136"/>
    </source>
</evidence>
<evidence type="ECO:0000313" key="21">
    <source>
        <dbReference type="Proteomes" id="UP000236731"/>
    </source>
</evidence>
<keyword evidence="10 18" id="KW-0808">Transferase</keyword>
<keyword evidence="17" id="KW-1208">Phospholipid metabolism</keyword>
<feature type="transmembrane region" description="Helical" evidence="19">
    <location>
        <begin position="79"/>
        <end position="98"/>
    </location>
</feature>
<feature type="transmembrane region" description="Helical" evidence="19">
    <location>
        <begin position="202"/>
        <end position="221"/>
    </location>
</feature>
<dbReference type="AlphaFoldDB" id="A0A1H5ZQA9"/>
<evidence type="ECO:0000256" key="10">
    <source>
        <dbReference type="ARBA" id="ARBA00022679"/>
    </source>
</evidence>
<evidence type="ECO:0000256" key="3">
    <source>
        <dbReference type="ARBA" id="ARBA00005119"/>
    </source>
</evidence>
<keyword evidence="9" id="KW-0444">Lipid biosynthesis</keyword>
<evidence type="ECO:0000313" key="20">
    <source>
        <dbReference type="EMBL" id="SEG38609.1"/>
    </source>
</evidence>
<dbReference type="PROSITE" id="PS01315">
    <property type="entry name" value="CDS"/>
    <property type="match status" value="1"/>
</dbReference>
<dbReference type="GO" id="GO:0016024">
    <property type="term" value="P:CDP-diacylglycerol biosynthetic process"/>
    <property type="evidence" value="ECO:0007669"/>
    <property type="project" value="UniProtKB-UniPathway"/>
</dbReference>
<feature type="transmembrane region" description="Helical" evidence="19">
    <location>
        <begin position="136"/>
        <end position="156"/>
    </location>
</feature>
<feature type="transmembrane region" description="Helical" evidence="19">
    <location>
        <begin position="6"/>
        <end position="36"/>
    </location>
</feature>
<keyword evidence="12 18" id="KW-0548">Nucleotidyltransferase</keyword>
<organism evidence="20 21">
    <name type="scientific">Sphingobacterium lactis</name>
    <dbReference type="NCBI Taxonomy" id="797291"/>
    <lineage>
        <taxon>Bacteria</taxon>
        <taxon>Pseudomonadati</taxon>
        <taxon>Bacteroidota</taxon>
        <taxon>Sphingobacteriia</taxon>
        <taxon>Sphingobacteriales</taxon>
        <taxon>Sphingobacteriaceae</taxon>
        <taxon>Sphingobacterium</taxon>
    </lineage>
</organism>
<evidence type="ECO:0000256" key="16">
    <source>
        <dbReference type="ARBA" id="ARBA00023209"/>
    </source>
</evidence>
<evidence type="ECO:0000256" key="7">
    <source>
        <dbReference type="ARBA" id="ARBA00019373"/>
    </source>
</evidence>
<evidence type="ECO:0000256" key="19">
    <source>
        <dbReference type="SAM" id="Phobius"/>
    </source>
</evidence>
<keyword evidence="16" id="KW-0594">Phospholipid biosynthesis</keyword>
<dbReference type="GO" id="GO:0005886">
    <property type="term" value="C:plasma membrane"/>
    <property type="evidence" value="ECO:0007669"/>
    <property type="project" value="UniProtKB-SubCell"/>
</dbReference>
<gene>
    <name evidence="20" type="ORF">SAMN05421877_107132</name>
</gene>
<evidence type="ECO:0000256" key="9">
    <source>
        <dbReference type="ARBA" id="ARBA00022516"/>
    </source>
</evidence>
<comment type="catalytic activity">
    <reaction evidence="1 18">
        <text>a 1,2-diacyl-sn-glycero-3-phosphate + CTP + H(+) = a CDP-1,2-diacyl-sn-glycerol + diphosphate</text>
        <dbReference type="Rhea" id="RHEA:16229"/>
        <dbReference type="ChEBI" id="CHEBI:15378"/>
        <dbReference type="ChEBI" id="CHEBI:33019"/>
        <dbReference type="ChEBI" id="CHEBI:37563"/>
        <dbReference type="ChEBI" id="CHEBI:58332"/>
        <dbReference type="ChEBI" id="CHEBI:58608"/>
        <dbReference type="EC" id="2.7.7.41"/>
    </reaction>
</comment>
<dbReference type="EMBL" id="FNUT01000007">
    <property type="protein sequence ID" value="SEG38609.1"/>
    <property type="molecule type" value="Genomic_DNA"/>
</dbReference>
<comment type="pathway">
    <text evidence="4">Lipid metabolism.</text>
</comment>
<keyword evidence="8" id="KW-1003">Cell membrane</keyword>
<dbReference type="Proteomes" id="UP000236731">
    <property type="component" value="Unassembled WGS sequence"/>
</dbReference>
<evidence type="ECO:0000256" key="4">
    <source>
        <dbReference type="ARBA" id="ARBA00005189"/>
    </source>
</evidence>
<evidence type="ECO:0000256" key="18">
    <source>
        <dbReference type="RuleBase" id="RU003938"/>
    </source>
</evidence>
<accession>A0A1H5ZQA9</accession>
<keyword evidence="11 18" id="KW-0812">Transmembrane</keyword>
<feature type="transmembrane region" description="Helical" evidence="19">
    <location>
        <begin position="56"/>
        <end position="73"/>
    </location>
</feature>
<evidence type="ECO:0000256" key="17">
    <source>
        <dbReference type="ARBA" id="ARBA00023264"/>
    </source>
</evidence>
<comment type="similarity">
    <text evidence="5 18">Belongs to the CDS family.</text>
</comment>
<comment type="subcellular location">
    <subcellularLocation>
        <location evidence="2">Cell membrane</location>
        <topology evidence="2">Multi-pass membrane protein</topology>
    </subcellularLocation>
</comment>
<dbReference type="InterPro" id="IPR000374">
    <property type="entry name" value="PC_trans"/>
</dbReference>
<evidence type="ECO:0000256" key="1">
    <source>
        <dbReference type="ARBA" id="ARBA00001698"/>
    </source>
</evidence>
<evidence type="ECO:0000256" key="13">
    <source>
        <dbReference type="ARBA" id="ARBA00022989"/>
    </source>
</evidence>
<feature type="transmembrane region" description="Helical" evidence="19">
    <location>
        <begin position="107"/>
        <end position="130"/>
    </location>
</feature>
<dbReference type="RefSeq" id="WP_103906570.1">
    <property type="nucleotide sequence ID" value="NZ_CP049246.1"/>
</dbReference>
<feature type="transmembrane region" description="Helical" evidence="19">
    <location>
        <begin position="177"/>
        <end position="196"/>
    </location>
</feature>
<keyword evidence="21" id="KW-1185">Reference proteome</keyword>
<evidence type="ECO:0000256" key="8">
    <source>
        <dbReference type="ARBA" id="ARBA00022475"/>
    </source>
</evidence>